<evidence type="ECO:0000256" key="1">
    <source>
        <dbReference type="SAM" id="MobiDB-lite"/>
    </source>
</evidence>
<accession>A0A0D2F7M8</accession>
<dbReference type="Proteomes" id="UP000054266">
    <property type="component" value="Unassembled WGS sequence"/>
</dbReference>
<reference evidence="3 4" key="1">
    <citation type="submission" date="2015-01" db="EMBL/GenBank/DDBJ databases">
        <title>The Genome Sequence of Capronia semiimmersa CBS27337.</title>
        <authorList>
            <consortium name="The Broad Institute Genomics Platform"/>
            <person name="Cuomo C."/>
            <person name="de Hoog S."/>
            <person name="Gorbushina A."/>
            <person name="Stielow B."/>
            <person name="Teixiera M."/>
            <person name="Abouelleil A."/>
            <person name="Chapman S.B."/>
            <person name="Priest M."/>
            <person name="Young S.K."/>
            <person name="Wortman J."/>
            <person name="Nusbaum C."/>
            <person name="Birren B."/>
        </authorList>
    </citation>
    <scope>NUCLEOTIDE SEQUENCE [LARGE SCALE GENOMIC DNA]</scope>
    <source>
        <strain evidence="3 4">CBS 27337</strain>
    </source>
</reference>
<proteinExistence type="predicted"/>
<dbReference type="HOGENOM" id="CLU_019518_0_0_1"/>
<dbReference type="STRING" id="5601.A0A0D2F7M8"/>
<evidence type="ECO:0000259" key="2">
    <source>
        <dbReference type="Pfam" id="PF06985"/>
    </source>
</evidence>
<dbReference type="PANTHER" id="PTHR24148">
    <property type="entry name" value="ANKYRIN REPEAT DOMAIN-CONTAINING PROTEIN 39 HOMOLOG-RELATED"/>
    <property type="match status" value="1"/>
</dbReference>
<sequence length="569" mass="63386">MKDAIPGRPQTAPGSPGQTKRNAGNNDTAEQPSIDPPETPQQALGPKILPPCGANEFRLLELHGGGFLDQLQGTLRTYDLNNSPMYTAVSYTWGEERLGPRHYRPPMLLNGIAFPLERRNLESMLYDLRDPAMSRMLWIDAICIDQTDTSERNAQVSNMASIYSNADCVVIWLAADLGHWTDVEKLLALAVRPRSSCVMTVHTEWTLRRVCSHQYWTRAWIVQEVFSGRRVELQHGECCIPLELLVKGSEACRPATEALPLTLPKKLCSERLKRRNGVSSTDFRTLLLDYSYTECSDPRDKVFALLSLNAQAKKHVRVDYEMSPQSLLLETMNFLARVDGAPSRELISLGVSLKRQLKITKRTIRDEIQKWADSPPSGDPLVGLSAKLYLRGSVNSSMSPQGEALVPGARRAARPLATYPAMHFRGQKTVPLHRGDPKEQLDYILTSEVAATVQPPTISTRDYHVFGITPKAHGSASGRDPETIGLAHMRLATNQEIWQFVGTEVAFVCSSDEDNLHLFGRSYLASVGENDASFKWDSFDTIGGPLNERTLHLTSPLLLALIMWADARD</sequence>
<keyword evidence="4" id="KW-1185">Reference proteome</keyword>
<dbReference type="InterPro" id="IPR052895">
    <property type="entry name" value="HetReg/Transcr_Mod"/>
</dbReference>
<dbReference type="EMBL" id="KN846961">
    <property type="protein sequence ID" value="KIW63993.1"/>
    <property type="molecule type" value="Genomic_DNA"/>
</dbReference>
<dbReference type="Pfam" id="PF06985">
    <property type="entry name" value="HET"/>
    <property type="match status" value="1"/>
</dbReference>
<name>A0A0D2F7M8_9EURO</name>
<dbReference type="PANTHER" id="PTHR24148:SF73">
    <property type="entry name" value="HET DOMAIN PROTEIN (AFU_ORTHOLOGUE AFUA_8G01020)"/>
    <property type="match status" value="1"/>
</dbReference>
<dbReference type="InterPro" id="IPR010730">
    <property type="entry name" value="HET"/>
</dbReference>
<protein>
    <recommendedName>
        <fullName evidence="2">Heterokaryon incompatibility domain-containing protein</fullName>
    </recommendedName>
</protein>
<feature type="domain" description="Heterokaryon incompatibility" evidence="2">
    <location>
        <begin position="86"/>
        <end position="224"/>
    </location>
</feature>
<gene>
    <name evidence="3" type="ORF">PV04_08953</name>
</gene>
<evidence type="ECO:0000313" key="4">
    <source>
        <dbReference type="Proteomes" id="UP000054266"/>
    </source>
</evidence>
<feature type="region of interest" description="Disordered" evidence="1">
    <location>
        <begin position="1"/>
        <end position="48"/>
    </location>
</feature>
<evidence type="ECO:0000313" key="3">
    <source>
        <dbReference type="EMBL" id="KIW63993.1"/>
    </source>
</evidence>
<organism evidence="3 4">
    <name type="scientific">Phialophora macrospora</name>
    <dbReference type="NCBI Taxonomy" id="1851006"/>
    <lineage>
        <taxon>Eukaryota</taxon>
        <taxon>Fungi</taxon>
        <taxon>Dikarya</taxon>
        <taxon>Ascomycota</taxon>
        <taxon>Pezizomycotina</taxon>
        <taxon>Eurotiomycetes</taxon>
        <taxon>Chaetothyriomycetidae</taxon>
        <taxon>Chaetothyriales</taxon>
        <taxon>Herpotrichiellaceae</taxon>
        <taxon>Phialophora</taxon>
    </lineage>
</organism>
<feature type="compositionally biased region" description="Polar residues" evidence="1">
    <location>
        <begin position="12"/>
        <end position="31"/>
    </location>
</feature>
<dbReference type="AlphaFoldDB" id="A0A0D2F7M8"/>